<dbReference type="Proteomes" id="UP001223072">
    <property type="component" value="Unassembled WGS sequence"/>
</dbReference>
<dbReference type="SUPFAM" id="SSF53335">
    <property type="entry name" value="S-adenosyl-L-methionine-dependent methyltransferases"/>
    <property type="match status" value="1"/>
</dbReference>
<protein>
    <submittedName>
        <fullName evidence="1">Cyclopropane fatty-acyl-phospholipid synthase-like methyltransferase</fullName>
    </submittedName>
</protein>
<proteinExistence type="predicted"/>
<evidence type="ECO:0000313" key="2">
    <source>
        <dbReference type="Proteomes" id="UP001223072"/>
    </source>
</evidence>
<reference evidence="1 2" key="1">
    <citation type="submission" date="2023-07" db="EMBL/GenBank/DDBJ databases">
        <title>Comparative genomics of wheat-associated soil bacteria to identify genetic determinants of phenazine resistance.</title>
        <authorList>
            <person name="Mouncey N."/>
        </authorList>
    </citation>
    <scope>NUCLEOTIDE SEQUENCE [LARGE SCALE GENOMIC DNA]</scope>
    <source>
        <strain evidence="1 2">W2I16</strain>
    </source>
</reference>
<dbReference type="RefSeq" id="WP_307629506.1">
    <property type="nucleotide sequence ID" value="NZ_JAUSZS010000007.1"/>
</dbReference>
<evidence type="ECO:0000313" key="1">
    <source>
        <dbReference type="EMBL" id="MDQ0936091.1"/>
    </source>
</evidence>
<gene>
    <name evidence="1" type="ORF">QFZ49_006063</name>
</gene>
<dbReference type="EMBL" id="JAUSZS010000007">
    <property type="protein sequence ID" value="MDQ0936091.1"/>
    <property type="molecule type" value="Genomic_DNA"/>
</dbReference>
<keyword evidence="2" id="KW-1185">Reference proteome</keyword>
<comment type="caution">
    <text evidence="1">The sequence shown here is derived from an EMBL/GenBank/DDBJ whole genome shotgun (WGS) entry which is preliminary data.</text>
</comment>
<sequence length="40" mass="4260">MAYKHLSLEQLALRPGGTVVDAGCGTGHNLPPRSPSCRRI</sequence>
<accession>A0ABU0RVW2</accession>
<dbReference type="InterPro" id="IPR029063">
    <property type="entry name" value="SAM-dependent_MTases_sf"/>
</dbReference>
<name>A0ABU0RVW2_9ACTN</name>
<dbReference type="Gene3D" id="3.40.50.150">
    <property type="entry name" value="Vaccinia Virus protein VP39"/>
    <property type="match status" value="1"/>
</dbReference>
<organism evidence="1 2">
    <name type="scientific">Streptomyces turgidiscabies</name>
    <dbReference type="NCBI Taxonomy" id="85558"/>
    <lineage>
        <taxon>Bacteria</taxon>
        <taxon>Bacillati</taxon>
        <taxon>Actinomycetota</taxon>
        <taxon>Actinomycetes</taxon>
        <taxon>Kitasatosporales</taxon>
        <taxon>Streptomycetaceae</taxon>
        <taxon>Streptomyces</taxon>
    </lineage>
</organism>